<evidence type="ECO:0000313" key="2">
    <source>
        <dbReference type="EMBL" id="KAL2063062.1"/>
    </source>
</evidence>
<dbReference type="EMBL" id="JAZHXI010000016">
    <property type="protein sequence ID" value="KAL2063062.1"/>
    <property type="molecule type" value="Genomic_DNA"/>
</dbReference>
<dbReference type="InterPro" id="IPR040144">
    <property type="entry name" value="RAP1GDS1"/>
</dbReference>
<keyword evidence="3" id="KW-1185">Reference proteome</keyword>
<evidence type="ECO:0000256" key="1">
    <source>
        <dbReference type="SAM" id="MobiDB-lite"/>
    </source>
</evidence>
<dbReference type="PANTHER" id="PTHR10957">
    <property type="entry name" value="RAP1 GTPASE-GDP DISSOCIATION STIMULATOR 1"/>
    <property type="match status" value="1"/>
</dbReference>
<evidence type="ECO:0000313" key="3">
    <source>
        <dbReference type="Proteomes" id="UP001595075"/>
    </source>
</evidence>
<feature type="compositionally biased region" description="Low complexity" evidence="1">
    <location>
        <begin position="644"/>
        <end position="661"/>
    </location>
</feature>
<evidence type="ECO:0008006" key="4">
    <source>
        <dbReference type="Google" id="ProtNLM"/>
    </source>
</evidence>
<gene>
    <name evidence="2" type="ORF">VTL71DRAFT_6134</name>
</gene>
<reference evidence="2 3" key="1">
    <citation type="journal article" date="2024" name="Commun. Biol.">
        <title>Comparative genomic analysis of thermophilic fungi reveals convergent evolutionary adaptations and gene losses.</title>
        <authorList>
            <person name="Steindorff A.S."/>
            <person name="Aguilar-Pontes M.V."/>
            <person name="Robinson A.J."/>
            <person name="Andreopoulos B."/>
            <person name="LaButti K."/>
            <person name="Kuo A."/>
            <person name="Mondo S."/>
            <person name="Riley R."/>
            <person name="Otillar R."/>
            <person name="Haridas S."/>
            <person name="Lipzen A."/>
            <person name="Grimwood J."/>
            <person name="Schmutz J."/>
            <person name="Clum A."/>
            <person name="Reid I.D."/>
            <person name="Moisan M.C."/>
            <person name="Butler G."/>
            <person name="Nguyen T.T.M."/>
            <person name="Dewar K."/>
            <person name="Conant G."/>
            <person name="Drula E."/>
            <person name="Henrissat B."/>
            <person name="Hansel C."/>
            <person name="Singer S."/>
            <person name="Hutchinson M.I."/>
            <person name="de Vries R.P."/>
            <person name="Natvig D.O."/>
            <person name="Powell A.J."/>
            <person name="Tsang A."/>
            <person name="Grigoriev I.V."/>
        </authorList>
    </citation>
    <scope>NUCLEOTIDE SEQUENCE [LARGE SCALE GENOMIC DNA]</scope>
    <source>
        <strain evidence="2 3">CBS 494.80</strain>
    </source>
</reference>
<feature type="region of interest" description="Disordered" evidence="1">
    <location>
        <begin position="733"/>
        <end position="773"/>
    </location>
</feature>
<dbReference type="SUPFAM" id="SSF48371">
    <property type="entry name" value="ARM repeat"/>
    <property type="match status" value="1"/>
</dbReference>
<dbReference type="InterPro" id="IPR016024">
    <property type="entry name" value="ARM-type_fold"/>
</dbReference>
<feature type="region of interest" description="Disordered" evidence="1">
    <location>
        <begin position="643"/>
        <end position="668"/>
    </location>
</feature>
<dbReference type="Proteomes" id="UP001595075">
    <property type="component" value="Unassembled WGS sequence"/>
</dbReference>
<dbReference type="InterPro" id="IPR011989">
    <property type="entry name" value="ARM-like"/>
</dbReference>
<proteinExistence type="predicted"/>
<name>A0ABR4C0G1_9HELO</name>
<feature type="compositionally biased region" description="Acidic residues" evidence="1">
    <location>
        <begin position="69"/>
        <end position="91"/>
    </location>
</feature>
<protein>
    <recommendedName>
        <fullName evidence="4">ARM repeat-containing protein</fullName>
    </recommendedName>
</protein>
<accession>A0ABR4C0G1</accession>
<feature type="region of interest" description="Disordered" evidence="1">
    <location>
        <begin position="69"/>
        <end position="94"/>
    </location>
</feature>
<organism evidence="2 3">
    <name type="scientific">Oculimacula yallundae</name>
    <dbReference type="NCBI Taxonomy" id="86028"/>
    <lineage>
        <taxon>Eukaryota</taxon>
        <taxon>Fungi</taxon>
        <taxon>Dikarya</taxon>
        <taxon>Ascomycota</taxon>
        <taxon>Pezizomycotina</taxon>
        <taxon>Leotiomycetes</taxon>
        <taxon>Helotiales</taxon>
        <taxon>Ploettnerulaceae</taxon>
        <taxon>Oculimacula</taxon>
    </lineage>
</organism>
<comment type="caution">
    <text evidence="2">The sequence shown here is derived from an EMBL/GenBank/DDBJ whole genome shotgun (WGS) entry which is preliminary data.</text>
</comment>
<sequence length="773" mass="85364">MSNLYMNSGISATGQQASPTDPLELVNARSLVQNPTSDVLGTDSLNLMLTTEQAAAMSKSVLNIFEKEEASEEDEVMGEDGDEEEVVDVEDQERRTESLKGVPSLLAQLWWADSDQIDLVAEKLADGSRDSKWRIPLGDSGVLGFFLEIFREHVLRHTLKIHVLRLIGNSCADTDENRARVVASNYLGSVVSQLQDVTLIPFVIPVLYNICIDYEPAQKQASDSFLTRDLIDLISSPRFNDSRAFLGYACKLLDLMVAQASDQEYAPDYTAIVLLKIAADRELPVDMDDFIAVVNTAVAFLKHEKFQKALVAQGALDGTLAVLVDSYTRFDSHPSIPTMGSVSPSDPEDAKALHQMRSNFNQVLSDVSALPEYQEAYPVTSPFSSSLRRWLSSPQLQLKVCACIMLGNLARSDATCEEFVHVSQVHKLLISILADTSDSQLLHAAIGFLKNLALPAKNKEVLGDTGLFDILPRLWAMDTLQPIQFSSISLARQLTIGNFNNVRRVCKRLSEDENSPAYTRTKLSLLIALFERTDVEPIKMEIARLVTSIVRVFNTGQGRSTEESETKRIQGTFFALHPDIGRPLGFMVSQTKWPVVRSEGWFVFALMARTEEGSKCISDMLQDVVVFQPLVTMLTGKALVDYDPSSTSPSTSMSADTPSTTGSSPAVPSINYELQSPESPQPHAQAAEMARLDRENATVMVSELLRNRGSQMAVLRRTLLEDLLRGGTKLVQSYREASPSWRAPNTGPTSPANRPRAGLNLQEVTEQSFREFS</sequence>
<dbReference type="Gene3D" id="1.25.10.10">
    <property type="entry name" value="Leucine-rich Repeat Variant"/>
    <property type="match status" value="2"/>
</dbReference>